<keyword evidence="9" id="KW-1185">Reference proteome</keyword>
<evidence type="ECO:0000256" key="5">
    <source>
        <dbReference type="ARBA" id="ARBA00023163"/>
    </source>
</evidence>
<comment type="similarity">
    <text evidence="1">Belongs to the sigma-70 factor family. ECF subfamily.</text>
</comment>
<evidence type="ECO:0000259" key="7">
    <source>
        <dbReference type="Pfam" id="PF04545"/>
    </source>
</evidence>
<evidence type="ECO:0000256" key="4">
    <source>
        <dbReference type="ARBA" id="ARBA00023125"/>
    </source>
</evidence>
<dbReference type="SUPFAM" id="SSF88659">
    <property type="entry name" value="Sigma3 and sigma4 domains of RNA polymerase sigma factors"/>
    <property type="match status" value="1"/>
</dbReference>
<dbReference type="Proteomes" id="UP000654345">
    <property type="component" value="Unassembled WGS sequence"/>
</dbReference>
<keyword evidence="8" id="KW-0240">DNA-directed RNA polymerase</keyword>
<dbReference type="InterPro" id="IPR007627">
    <property type="entry name" value="RNA_pol_sigma70_r2"/>
</dbReference>
<keyword evidence="2" id="KW-0805">Transcription regulation</keyword>
<keyword evidence="5" id="KW-0804">Transcription</keyword>
<proteinExistence type="inferred from homology"/>
<dbReference type="GO" id="GO:0000428">
    <property type="term" value="C:DNA-directed RNA polymerase complex"/>
    <property type="evidence" value="ECO:0007669"/>
    <property type="project" value="UniProtKB-KW"/>
</dbReference>
<name>A0ABQ3USV3_9CHLR</name>
<protein>
    <submittedName>
        <fullName evidence="8">DNA-directed RNA polymerase sigma-70 factor</fullName>
    </submittedName>
</protein>
<dbReference type="CDD" id="cd06171">
    <property type="entry name" value="Sigma70_r4"/>
    <property type="match status" value="1"/>
</dbReference>
<dbReference type="InterPro" id="IPR007630">
    <property type="entry name" value="RNA_pol_sigma70_r4"/>
</dbReference>
<dbReference type="NCBIfam" id="TIGR02937">
    <property type="entry name" value="sigma70-ECF"/>
    <property type="match status" value="1"/>
</dbReference>
<dbReference type="InterPro" id="IPR039425">
    <property type="entry name" value="RNA_pol_sigma-70-like"/>
</dbReference>
<dbReference type="PANTHER" id="PTHR43133">
    <property type="entry name" value="RNA POLYMERASE ECF-TYPE SIGMA FACTO"/>
    <property type="match status" value="1"/>
</dbReference>
<gene>
    <name evidence="8" type="primary">rpoE_3</name>
    <name evidence="8" type="ORF">KSB_43480</name>
</gene>
<accession>A0ABQ3USV3</accession>
<evidence type="ECO:0000313" key="9">
    <source>
        <dbReference type="Proteomes" id="UP000654345"/>
    </source>
</evidence>
<dbReference type="InterPro" id="IPR013324">
    <property type="entry name" value="RNA_pol_sigma_r3/r4-like"/>
</dbReference>
<dbReference type="InterPro" id="IPR036388">
    <property type="entry name" value="WH-like_DNA-bd_sf"/>
</dbReference>
<dbReference type="PANTHER" id="PTHR43133:SF8">
    <property type="entry name" value="RNA POLYMERASE SIGMA FACTOR HI_1459-RELATED"/>
    <property type="match status" value="1"/>
</dbReference>
<dbReference type="Pfam" id="PF04545">
    <property type="entry name" value="Sigma70_r4"/>
    <property type="match status" value="1"/>
</dbReference>
<dbReference type="InterPro" id="IPR013325">
    <property type="entry name" value="RNA_pol_sigma_r2"/>
</dbReference>
<sequence>MIDKKIIFRAQRGDMQAFQRIVEEYHQLLWRTARILLRNLAPTEDVLQEAWIDIWKGLPRLQNYLTIRSWLLTVVANRCRMTLRRAAPVTVSLENDPDMLRLPSDIEDVLEQITRIEISTDLRHALDRLPIEQRHVLELRYFADLELNEIALVTSLPLGTIKSRQHRALQTLRTSLQGEKEKLFL</sequence>
<dbReference type="Pfam" id="PF04542">
    <property type="entry name" value="Sigma70_r2"/>
    <property type="match status" value="1"/>
</dbReference>
<evidence type="ECO:0000256" key="2">
    <source>
        <dbReference type="ARBA" id="ARBA00023015"/>
    </source>
</evidence>
<dbReference type="InterPro" id="IPR014284">
    <property type="entry name" value="RNA_pol_sigma-70_dom"/>
</dbReference>
<dbReference type="Gene3D" id="1.10.1740.10">
    <property type="match status" value="1"/>
</dbReference>
<feature type="domain" description="RNA polymerase sigma-70 region 4" evidence="7">
    <location>
        <begin position="125"/>
        <end position="173"/>
    </location>
</feature>
<organism evidence="8 9">
    <name type="scientific">Ktedonobacter robiniae</name>
    <dbReference type="NCBI Taxonomy" id="2778365"/>
    <lineage>
        <taxon>Bacteria</taxon>
        <taxon>Bacillati</taxon>
        <taxon>Chloroflexota</taxon>
        <taxon>Ktedonobacteria</taxon>
        <taxon>Ktedonobacterales</taxon>
        <taxon>Ktedonobacteraceae</taxon>
        <taxon>Ktedonobacter</taxon>
    </lineage>
</organism>
<dbReference type="Gene3D" id="1.10.10.10">
    <property type="entry name" value="Winged helix-like DNA-binding domain superfamily/Winged helix DNA-binding domain"/>
    <property type="match status" value="1"/>
</dbReference>
<dbReference type="EMBL" id="BNJG01000002">
    <property type="protein sequence ID" value="GHO55873.1"/>
    <property type="molecule type" value="Genomic_DNA"/>
</dbReference>
<feature type="domain" description="RNA polymerase sigma-70 region 2" evidence="6">
    <location>
        <begin position="21"/>
        <end position="86"/>
    </location>
</feature>
<evidence type="ECO:0000313" key="8">
    <source>
        <dbReference type="EMBL" id="GHO55873.1"/>
    </source>
</evidence>
<evidence type="ECO:0000256" key="3">
    <source>
        <dbReference type="ARBA" id="ARBA00023082"/>
    </source>
</evidence>
<evidence type="ECO:0000256" key="1">
    <source>
        <dbReference type="ARBA" id="ARBA00010641"/>
    </source>
</evidence>
<keyword evidence="3" id="KW-0731">Sigma factor</keyword>
<reference evidence="8 9" key="1">
    <citation type="journal article" date="2021" name="Int. J. Syst. Evol. Microbiol.">
        <title>Reticulibacter mediterranei gen. nov., sp. nov., within the new family Reticulibacteraceae fam. nov., and Ktedonospora formicarum gen. nov., sp. nov., Ktedonobacter robiniae sp. nov., Dictyobacter formicarum sp. nov. and Dictyobacter arantiisoli sp. nov., belonging to the class Ktedonobacteria.</title>
        <authorList>
            <person name="Yabe S."/>
            <person name="Zheng Y."/>
            <person name="Wang C.M."/>
            <person name="Sakai Y."/>
            <person name="Abe K."/>
            <person name="Yokota A."/>
            <person name="Donadio S."/>
            <person name="Cavaletti L."/>
            <person name="Monciardini P."/>
        </authorList>
    </citation>
    <scope>NUCLEOTIDE SEQUENCE [LARGE SCALE GENOMIC DNA]</scope>
    <source>
        <strain evidence="8 9">SOSP1-30</strain>
    </source>
</reference>
<keyword evidence="4" id="KW-0238">DNA-binding</keyword>
<dbReference type="SUPFAM" id="SSF88946">
    <property type="entry name" value="Sigma2 domain of RNA polymerase sigma factors"/>
    <property type="match status" value="1"/>
</dbReference>
<comment type="caution">
    <text evidence="8">The sequence shown here is derived from an EMBL/GenBank/DDBJ whole genome shotgun (WGS) entry which is preliminary data.</text>
</comment>
<evidence type="ECO:0000259" key="6">
    <source>
        <dbReference type="Pfam" id="PF04542"/>
    </source>
</evidence>